<keyword evidence="7 8" id="KW-0206">Cytoskeleton</keyword>
<dbReference type="EMBL" id="MTYJ01000001">
    <property type="protein sequence ID" value="OQV25951.1"/>
    <property type="molecule type" value="Genomic_DNA"/>
</dbReference>
<dbReference type="Pfam" id="PF00235">
    <property type="entry name" value="Profilin"/>
    <property type="match status" value="1"/>
</dbReference>
<dbReference type="GO" id="GO:0005938">
    <property type="term" value="C:cell cortex"/>
    <property type="evidence" value="ECO:0007669"/>
    <property type="project" value="TreeGrafter"/>
</dbReference>
<dbReference type="PANTHER" id="PTHR11604">
    <property type="entry name" value="PROFILIN"/>
    <property type="match status" value="1"/>
</dbReference>
<dbReference type="FunFam" id="3.30.450.30:FF:000001">
    <property type="entry name" value="Profilin"/>
    <property type="match status" value="1"/>
</dbReference>
<evidence type="ECO:0000256" key="3">
    <source>
        <dbReference type="ARBA" id="ARBA00011583"/>
    </source>
</evidence>
<dbReference type="CDD" id="cd00148">
    <property type="entry name" value="PROF"/>
    <property type="match status" value="1"/>
</dbReference>
<dbReference type="GO" id="GO:0003785">
    <property type="term" value="F:actin monomer binding"/>
    <property type="evidence" value="ECO:0007669"/>
    <property type="project" value="TreeGrafter"/>
</dbReference>
<keyword evidence="5" id="KW-0963">Cytoplasm</keyword>
<organism evidence="10 11">
    <name type="scientific">Hypsibius exemplaris</name>
    <name type="common">Freshwater tardigrade</name>
    <dbReference type="NCBI Taxonomy" id="2072580"/>
    <lineage>
        <taxon>Eukaryota</taxon>
        <taxon>Metazoa</taxon>
        <taxon>Ecdysozoa</taxon>
        <taxon>Tardigrada</taxon>
        <taxon>Eutardigrada</taxon>
        <taxon>Parachela</taxon>
        <taxon>Hypsibioidea</taxon>
        <taxon>Hypsibiidae</taxon>
        <taxon>Hypsibius</taxon>
    </lineage>
</organism>
<dbReference type="InterPro" id="IPR005455">
    <property type="entry name" value="PFN_euk"/>
</dbReference>
<dbReference type="InterPro" id="IPR036140">
    <property type="entry name" value="PFN_sf"/>
</dbReference>
<evidence type="ECO:0000256" key="4">
    <source>
        <dbReference type="ARBA" id="ARBA00013422"/>
    </source>
</evidence>
<evidence type="ECO:0000256" key="8">
    <source>
        <dbReference type="RuleBase" id="RU003908"/>
    </source>
</evidence>
<protein>
    <recommendedName>
        <fullName evidence="4 9">Profilin</fullName>
    </recommendedName>
</protein>
<reference evidence="11" key="1">
    <citation type="submission" date="2017-01" db="EMBL/GenBank/DDBJ databases">
        <title>Comparative genomics of anhydrobiosis in the tardigrade Hypsibius dujardini.</title>
        <authorList>
            <person name="Yoshida Y."/>
            <person name="Koutsovoulos G."/>
            <person name="Laetsch D."/>
            <person name="Stevens L."/>
            <person name="Kumar S."/>
            <person name="Horikawa D."/>
            <person name="Ishino K."/>
            <person name="Komine S."/>
            <person name="Tomita M."/>
            <person name="Blaxter M."/>
            <person name="Arakawa K."/>
        </authorList>
    </citation>
    <scope>NUCLEOTIDE SEQUENCE [LARGE SCALE GENOMIC DNA]</scope>
    <source>
        <strain evidence="11">Z151</strain>
    </source>
</reference>
<dbReference type="InterPro" id="IPR027310">
    <property type="entry name" value="Profilin_CS"/>
</dbReference>
<evidence type="ECO:0000256" key="2">
    <source>
        <dbReference type="ARBA" id="ARBA00010058"/>
    </source>
</evidence>
<dbReference type="PROSITE" id="PS00414">
    <property type="entry name" value="PROFILIN"/>
    <property type="match status" value="1"/>
</dbReference>
<keyword evidence="6 9" id="KW-0009">Actin-binding</keyword>
<dbReference type="SMART" id="SM00392">
    <property type="entry name" value="PROF"/>
    <property type="match status" value="1"/>
</dbReference>
<evidence type="ECO:0000256" key="9">
    <source>
        <dbReference type="RuleBase" id="RU003909"/>
    </source>
</evidence>
<comment type="similarity">
    <text evidence="2 9">Belongs to the profilin family.</text>
</comment>
<evidence type="ECO:0000313" key="10">
    <source>
        <dbReference type="EMBL" id="OQV25951.1"/>
    </source>
</evidence>
<dbReference type="SUPFAM" id="SSF55770">
    <property type="entry name" value="Profilin (actin-binding protein)"/>
    <property type="match status" value="1"/>
</dbReference>
<comment type="subcellular location">
    <subcellularLocation>
        <location evidence="1">Cytoplasm</location>
        <location evidence="1">Cytoskeleton</location>
    </subcellularLocation>
</comment>
<accession>A0A1W0XF17</accession>
<comment type="caution">
    <text evidence="10">The sequence shown here is derived from an EMBL/GenBank/DDBJ whole genome shotgun (WGS) entry which is preliminary data.</text>
</comment>
<name>A0A1W0XF17_HYPEX</name>
<evidence type="ECO:0000256" key="5">
    <source>
        <dbReference type="ARBA" id="ARBA00022490"/>
    </source>
</evidence>
<evidence type="ECO:0000256" key="6">
    <source>
        <dbReference type="ARBA" id="ARBA00023203"/>
    </source>
</evidence>
<evidence type="ECO:0000313" key="11">
    <source>
        <dbReference type="Proteomes" id="UP000192578"/>
    </source>
</evidence>
<dbReference type="AlphaFoldDB" id="A0A1W0XF17"/>
<keyword evidence="11" id="KW-1185">Reference proteome</keyword>
<evidence type="ECO:0000256" key="7">
    <source>
        <dbReference type="ARBA" id="ARBA00023212"/>
    </source>
</evidence>
<comment type="function">
    <text evidence="8">Binds to actin and affects the structure of the cytoskeleton. At high concentrations, profilin prevents the polymerization of actin, whereas it enhances it at low concentrations.</text>
</comment>
<proteinExistence type="inferred from homology"/>
<dbReference type="PRINTS" id="PR00392">
    <property type="entry name" value="PROFILIN"/>
</dbReference>
<dbReference type="Gene3D" id="3.30.450.30">
    <property type="entry name" value="Dynein light chain 2a, cytoplasmic"/>
    <property type="match status" value="1"/>
</dbReference>
<gene>
    <name evidence="10" type="ORF">BV898_00093</name>
</gene>
<dbReference type="GO" id="GO:0005856">
    <property type="term" value="C:cytoskeleton"/>
    <property type="evidence" value="ECO:0007669"/>
    <property type="project" value="UniProtKB-SubCell"/>
</dbReference>
<dbReference type="Proteomes" id="UP000192578">
    <property type="component" value="Unassembled WGS sequence"/>
</dbReference>
<dbReference type="OrthoDB" id="421374at2759"/>
<dbReference type="InterPro" id="IPR048278">
    <property type="entry name" value="PFN"/>
</dbReference>
<dbReference type="PANTHER" id="PTHR11604:SF0">
    <property type="entry name" value="PROFILIN"/>
    <property type="match status" value="1"/>
</dbReference>
<dbReference type="PRINTS" id="PR01640">
    <property type="entry name" value="PROFILINPLNT"/>
</dbReference>
<sequence>MAGWQSYIDVHLVGTGQVRKAAICGLDGSPWAKSGNFNIQPAEVKKLISGFTTPDPLYQHGLFLEGTKYITTAVEDYRIRAKLGSTGLHVVKTNQAVIICHYDEAIQPGNCAAVCEKLADYLKSTGY</sequence>
<comment type="subunit">
    <text evidence="3 8">Occurs in many kinds of cells as a complex with monomeric actin in a 1:1 ratio.</text>
</comment>
<evidence type="ECO:0000256" key="1">
    <source>
        <dbReference type="ARBA" id="ARBA00004245"/>
    </source>
</evidence>